<dbReference type="AlphaFoldDB" id="A0A1R4J1V2"/>
<keyword evidence="2" id="KW-1185">Reference proteome</keyword>
<protein>
    <submittedName>
        <fullName evidence="1">Uncharacterized protein</fullName>
    </submittedName>
</protein>
<dbReference type="EMBL" id="FUKQ01000018">
    <property type="protein sequence ID" value="SJN25715.1"/>
    <property type="molecule type" value="Genomic_DNA"/>
</dbReference>
<proteinExistence type="predicted"/>
<organism evidence="1 2">
    <name type="scientific">Luteococcus japonicus LSP_Lj1</name>
    <dbReference type="NCBI Taxonomy" id="1255658"/>
    <lineage>
        <taxon>Bacteria</taxon>
        <taxon>Bacillati</taxon>
        <taxon>Actinomycetota</taxon>
        <taxon>Actinomycetes</taxon>
        <taxon>Propionibacteriales</taxon>
        <taxon>Propionibacteriaceae</taxon>
        <taxon>Luteococcus</taxon>
    </lineage>
</organism>
<evidence type="ECO:0000313" key="1">
    <source>
        <dbReference type="EMBL" id="SJN25715.1"/>
    </source>
</evidence>
<reference evidence="1 2" key="1">
    <citation type="submission" date="2017-02" db="EMBL/GenBank/DDBJ databases">
        <authorList>
            <person name="Peterson S.W."/>
        </authorList>
    </citation>
    <scope>NUCLEOTIDE SEQUENCE [LARGE SCALE GENOMIC DNA]</scope>
    <source>
        <strain evidence="1 2">LSP_Lj1</strain>
    </source>
</reference>
<name>A0A1R4J1V2_9ACTN</name>
<sequence length="84" mass="9323">MDQPDDFMIGALLGMTVGALNHVDPSKAQENEAAFMRLLSLPVEQRNAEAAQLMRALDWDESVEDVNDQGVQQLVAWGLLLRDI</sequence>
<evidence type="ECO:0000313" key="2">
    <source>
        <dbReference type="Proteomes" id="UP000188342"/>
    </source>
</evidence>
<dbReference type="RefSeq" id="WP_094764056.1">
    <property type="nucleotide sequence ID" value="NZ_FUKQ01000018.1"/>
</dbReference>
<dbReference type="STRING" id="1255658.FM114_04870"/>
<accession>A0A1R4J1V2</accession>
<dbReference type="Proteomes" id="UP000188342">
    <property type="component" value="Unassembled WGS sequence"/>
</dbReference>
<gene>
    <name evidence="1" type="ORF">FM114_04870</name>
</gene>